<reference evidence="9" key="1">
    <citation type="submission" date="2025-08" db="UniProtKB">
        <authorList>
            <consortium name="RefSeq"/>
        </authorList>
    </citation>
    <scope>IDENTIFICATION</scope>
    <source>
        <tissue evidence="9">Whole organism</tissue>
    </source>
</reference>
<keyword evidence="8" id="KW-1185">Reference proteome</keyword>
<evidence type="ECO:0000256" key="7">
    <source>
        <dbReference type="SAM" id="Phobius"/>
    </source>
</evidence>
<keyword evidence="3 7" id="KW-0812">Transmembrane</keyword>
<dbReference type="GeneID" id="108670918"/>
<dbReference type="InterPro" id="IPR007881">
    <property type="entry name" value="UNC-50"/>
</dbReference>
<protein>
    <submittedName>
        <fullName evidence="9">Protein unc-50 homolog</fullName>
    </submittedName>
</protein>
<dbReference type="CTD" id="25972"/>
<evidence type="ECO:0000256" key="2">
    <source>
        <dbReference type="ARBA" id="ARBA00006293"/>
    </source>
</evidence>
<gene>
    <name evidence="9" type="primary">LOC108670918</name>
</gene>
<feature type="transmembrane region" description="Helical" evidence="7">
    <location>
        <begin position="233"/>
        <end position="257"/>
    </location>
</feature>
<dbReference type="OrthoDB" id="10027013at2759"/>
<feature type="transmembrane region" description="Helical" evidence="7">
    <location>
        <begin position="208"/>
        <end position="227"/>
    </location>
</feature>
<feature type="transmembrane region" description="Helical" evidence="7">
    <location>
        <begin position="158"/>
        <end position="182"/>
    </location>
</feature>
<proteinExistence type="inferred from homology"/>
<evidence type="ECO:0000256" key="4">
    <source>
        <dbReference type="ARBA" id="ARBA00022989"/>
    </source>
</evidence>
<dbReference type="PANTHER" id="PTHR12841:SF6">
    <property type="entry name" value="PROTEIN UNC-50 HOMOLOG"/>
    <property type="match status" value="1"/>
</dbReference>
<dbReference type="Proteomes" id="UP000694843">
    <property type="component" value="Unplaced"/>
</dbReference>
<evidence type="ECO:0000256" key="6">
    <source>
        <dbReference type="SAM" id="MobiDB-lite"/>
    </source>
</evidence>
<comment type="similarity">
    <text evidence="2">Belongs to the unc-50 family.</text>
</comment>
<dbReference type="RefSeq" id="XP_018013904.1">
    <property type="nucleotide sequence ID" value="XM_018158415.2"/>
</dbReference>
<dbReference type="OMA" id="YRNFMYR"/>
<dbReference type="PANTHER" id="PTHR12841">
    <property type="entry name" value="PROTEIN UNC-50 HOMOLOG"/>
    <property type="match status" value="1"/>
</dbReference>
<keyword evidence="4 7" id="KW-1133">Transmembrane helix</keyword>
<accession>A0A8B7NJT0</accession>
<feature type="transmembrane region" description="Helical" evidence="7">
    <location>
        <begin position="269"/>
        <end position="289"/>
    </location>
</feature>
<name>A0A8B7NJT0_HYAAZ</name>
<sequence length="304" mass="34623">MSHPGSGGNSNINNNSSSSSNNNSIHSFSNPKHSTRSPSVISNSSAHSVPLSYRSGSALPTPVNHRQSCMTAAAKRYRFLRRLFKFRQMDFEFAAWQMVYLFTAPRKVFRNSYYRKQTKSQFARDDPAFLVLLCIWLGVTGLGFGFVLSLGLKDLFVFLLYTVFVDTLLAGAVVATILWFLVNQYLVKPTCQDQDVEWGYSFDVHLNAYFPPLLILHFVMLFFYNVLLYDDTLLSVLLGNTLWLLALGYYIYITFLGYSSLPILRNTRVLLFALPVLLVLYLVTLLTRFNLSATLISFYTLRVL</sequence>
<dbReference type="KEGG" id="hazt:108670918"/>
<dbReference type="Pfam" id="PF05216">
    <property type="entry name" value="UNC-50"/>
    <property type="match status" value="1"/>
</dbReference>
<comment type="subcellular location">
    <subcellularLocation>
        <location evidence="1">Membrane</location>
        <topology evidence="1">Multi-pass membrane protein</topology>
    </subcellularLocation>
</comment>
<dbReference type="GO" id="GO:0000139">
    <property type="term" value="C:Golgi membrane"/>
    <property type="evidence" value="ECO:0007669"/>
    <property type="project" value="TreeGrafter"/>
</dbReference>
<keyword evidence="5 7" id="KW-0472">Membrane</keyword>
<evidence type="ECO:0000256" key="1">
    <source>
        <dbReference type="ARBA" id="ARBA00004141"/>
    </source>
</evidence>
<evidence type="ECO:0000313" key="8">
    <source>
        <dbReference type="Proteomes" id="UP000694843"/>
    </source>
</evidence>
<feature type="compositionally biased region" description="Low complexity" evidence="6">
    <location>
        <begin position="9"/>
        <end position="31"/>
    </location>
</feature>
<evidence type="ECO:0000256" key="5">
    <source>
        <dbReference type="ARBA" id="ARBA00023136"/>
    </source>
</evidence>
<feature type="transmembrane region" description="Helical" evidence="7">
    <location>
        <begin position="129"/>
        <end position="152"/>
    </location>
</feature>
<organism evidence="8 9">
    <name type="scientific">Hyalella azteca</name>
    <name type="common">Amphipod</name>
    <dbReference type="NCBI Taxonomy" id="294128"/>
    <lineage>
        <taxon>Eukaryota</taxon>
        <taxon>Metazoa</taxon>
        <taxon>Ecdysozoa</taxon>
        <taxon>Arthropoda</taxon>
        <taxon>Crustacea</taxon>
        <taxon>Multicrustacea</taxon>
        <taxon>Malacostraca</taxon>
        <taxon>Eumalacostraca</taxon>
        <taxon>Peracarida</taxon>
        <taxon>Amphipoda</taxon>
        <taxon>Senticaudata</taxon>
        <taxon>Talitrida</taxon>
        <taxon>Talitroidea</taxon>
        <taxon>Hyalellidae</taxon>
        <taxon>Hyalella</taxon>
    </lineage>
</organism>
<evidence type="ECO:0000313" key="9">
    <source>
        <dbReference type="RefSeq" id="XP_018013904.1"/>
    </source>
</evidence>
<dbReference type="AlphaFoldDB" id="A0A8B7NJT0"/>
<evidence type="ECO:0000256" key="3">
    <source>
        <dbReference type="ARBA" id="ARBA00022692"/>
    </source>
</evidence>
<feature type="region of interest" description="Disordered" evidence="6">
    <location>
        <begin position="1"/>
        <end position="43"/>
    </location>
</feature>